<sequence>MDVAKKKECKQISNEANGGNPSDGCKRPAARLVGNRCGQAKKGQEVSEC</sequence>
<protein>
    <submittedName>
        <fullName evidence="2">Uncharacterized protein</fullName>
    </submittedName>
</protein>
<feature type="region of interest" description="Disordered" evidence="1">
    <location>
        <begin position="1"/>
        <end position="26"/>
    </location>
</feature>
<feature type="compositionally biased region" description="Basic and acidic residues" evidence="1">
    <location>
        <begin position="1"/>
        <end position="10"/>
    </location>
</feature>
<evidence type="ECO:0000256" key="1">
    <source>
        <dbReference type="SAM" id="MobiDB-lite"/>
    </source>
</evidence>
<name>A0A6G1Q3T0_CHAAH</name>
<keyword evidence="3" id="KW-1185">Reference proteome</keyword>
<reference evidence="3" key="2">
    <citation type="submission" date="2019-02" db="EMBL/GenBank/DDBJ databases">
        <title>Opniocepnalus argus Var Kimnra genome.</title>
        <authorList>
            <person name="Zhou C."/>
            <person name="Xiao S."/>
        </authorList>
    </citation>
    <scope>NUCLEOTIDE SEQUENCE [LARGE SCALE GENOMIC DNA]</scope>
</reference>
<reference evidence="2 3" key="1">
    <citation type="submission" date="2019-02" db="EMBL/GenBank/DDBJ databases">
        <title>Opniocepnalus argus genome.</title>
        <authorList>
            <person name="Zhou C."/>
            <person name="Xiao S."/>
        </authorList>
    </citation>
    <scope>NUCLEOTIDE SEQUENCE [LARGE SCALE GENOMIC DNA]</scope>
    <source>
        <strain evidence="2">OARG1902GOOAL</strain>
        <tissue evidence="2">Muscle</tissue>
    </source>
</reference>
<feature type="compositionally biased region" description="Polar residues" evidence="1">
    <location>
        <begin position="11"/>
        <end position="20"/>
    </location>
</feature>
<evidence type="ECO:0000313" key="3">
    <source>
        <dbReference type="Proteomes" id="UP000503349"/>
    </source>
</evidence>
<gene>
    <name evidence="2" type="ORF">EXN66_Car012734</name>
</gene>
<dbReference type="AlphaFoldDB" id="A0A6G1Q3T0"/>
<organism evidence="2 3">
    <name type="scientific">Channa argus</name>
    <name type="common">Northern snakehead</name>
    <name type="synonym">Ophicephalus argus</name>
    <dbReference type="NCBI Taxonomy" id="215402"/>
    <lineage>
        <taxon>Eukaryota</taxon>
        <taxon>Metazoa</taxon>
        <taxon>Chordata</taxon>
        <taxon>Craniata</taxon>
        <taxon>Vertebrata</taxon>
        <taxon>Euteleostomi</taxon>
        <taxon>Actinopterygii</taxon>
        <taxon>Neopterygii</taxon>
        <taxon>Teleostei</taxon>
        <taxon>Neoteleostei</taxon>
        <taxon>Acanthomorphata</taxon>
        <taxon>Anabantaria</taxon>
        <taxon>Anabantiformes</taxon>
        <taxon>Channoidei</taxon>
        <taxon>Channidae</taxon>
        <taxon>Channa</taxon>
    </lineage>
</organism>
<accession>A0A6G1Q3T0</accession>
<dbReference type="EMBL" id="CM015723">
    <property type="protein sequence ID" value="KAF3697054.1"/>
    <property type="molecule type" value="Genomic_DNA"/>
</dbReference>
<evidence type="ECO:0000313" key="2">
    <source>
        <dbReference type="EMBL" id="KAF3697054.1"/>
    </source>
</evidence>
<dbReference type="Proteomes" id="UP000503349">
    <property type="component" value="Chromosome 12"/>
</dbReference>
<proteinExistence type="predicted"/>